<dbReference type="AlphaFoldDB" id="A0A1F7GWI4"/>
<gene>
    <name evidence="6" type="primary">ruvA</name>
    <name evidence="8" type="ORF">A3C25_06395</name>
</gene>
<dbReference type="InterPro" id="IPR003583">
    <property type="entry name" value="Hlx-hairpin-Hlx_DNA-bd_motif"/>
</dbReference>
<name>A0A1F7GWI4_9BACT</name>
<comment type="subunit">
    <text evidence="6">Homotetramer. Forms an RuvA(8)-RuvB(12)-Holliday junction (HJ) complex. HJ DNA is sandwiched between 2 RuvA tetramers; dsDNA enters through RuvA and exits via RuvB. An RuvB hexamer assembles on each DNA strand where it exits the tetramer. Each RuvB hexamer is contacted by two RuvA subunits (via domain III) on 2 adjacent RuvB subunits; this complex drives branch migration. In the full resolvosome a probable DNA-RuvA(4)-RuvB(12)-RuvC(2) complex forms which resolves the HJ.</text>
</comment>
<keyword evidence="8" id="KW-0547">Nucleotide-binding</keyword>
<dbReference type="GO" id="GO:0006310">
    <property type="term" value="P:DNA recombination"/>
    <property type="evidence" value="ECO:0007669"/>
    <property type="project" value="UniProtKB-UniRule"/>
</dbReference>
<evidence type="ECO:0000256" key="1">
    <source>
        <dbReference type="ARBA" id="ARBA00022490"/>
    </source>
</evidence>
<dbReference type="InterPro" id="IPR000085">
    <property type="entry name" value="RuvA"/>
</dbReference>
<evidence type="ECO:0000313" key="9">
    <source>
        <dbReference type="Proteomes" id="UP000177913"/>
    </source>
</evidence>
<dbReference type="GO" id="GO:0009379">
    <property type="term" value="C:Holliday junction helicase complex"/>
    <property type="evidence" value="ECO:0007669"/>
    <property type="project" value="InterPro"/>
</dbReference>
<dbReference type="InterPro" id="IPR011114">
    <property type="entry name" value="RuvA_C"/>
</dbReference>
<dbReference type="EMBL" id="MFZO01000048">
    <property type="protein sequence ID" value="OGK23339.1"/>
    <property type="molecule type" value="Genomic_DNA"/>
</dbReference>
<feature type="region of interest" description="Domain III" evidence="6">
    <location>
        <begin position="148"/>
        <end position="195"/>
    </location>
</feature>
<keyword evidence="2 6" id="KW-0227">DNA damage</keyword>
<dbReference type="GO" id="GO:0006281">
    <property type="term" value="P:DNA repair"/>
    <property type="evidence" value="ECO:0007669"/>
    <property type="project" value="UniProtKB-UniRule"/>
</dbReference>
<evidence type="ECO:0000256" key="5">
    <source>
        <dbReference type="ARBA" id="ARBA00023204"/>
    </source>
</evidence>
<dbReference type="Pfam" id="PF01330">
    <property type="entry name" value="RuvA_N"/>
    <property type="match status" value="1"/>
</dbReference>
<dbReference type="Gene3D" id="1.10.8.10">
    <property type="entry name" value="DNA helicase RuvA subunit, C-terminal domain"/>
    <property type="match status" value="1"/>
</dbReference>
<keyword evidence="5 6" id="KW-0234">DNA repair</keyword>
<dbReference type="Pfam" id="PF07499">
    <property type="entry name" value="RuvA_C"/>
    <property type="match status" value="1"/>
</dbReference>
<dbReference type="HAMAP" id="MF_00031">
    <property type="entry name" value="DNA_HJ_migration_RuvA"/>
    <property type="match status" value="1"/>
</dbReference>
<dbReference type="Gene3D" id="2.40.50.140">
    <property type="entry name" value="Nucleic acid-binding proteins"/>
    <property type="match status" value="1"/>
</dbReference>
<comment type="caution">
    <text evidence="6">Lacks conserved residue(s) required for the propagation of feature annotation.</text>
</comment>
<dbReference type="GO" id="GO:0009378">
    <property type="term" value="F:four-way junction helicase activity"/>
    <property type="evidence" value="ECO:0007669"/>
    <property type="project" value="InterPro"/>
</dbReference>
<feature type="region of interest" description="Domain I" evidence="6">
    <location>
        <begin position="1"/>
        <end position="64"/>
    </location>
</feature>
<comment type="function">
    <text evidence="6">The RuvA-RuvB-RuvC complex processes Holliday junction (HJ) DNA during genetic recombination and DNA repair, while the RuvA-RuvB complex plays an important role in the rescue of blocked DNA replication forks via replication fork reversal (RFR). RuvA specifically binds to HJ cruciform DNA, conferring on it an open structure. The RuvB hexamer acts as an ATP-dependent pump, pulling dsDNA into and through the RuvAB complex. HJ branch migration allows RuvC to scan DNA until it finds its consensus sequence, where it cleaves and resolves the cruciform DNA.</text>
</comment>
<dbReference type="Proteomes" id="UP000177913">
    <property type="component" value="Unassembled WGS sequence"/>
</dbReference>
<dbReference type="SUPFAM" id="SSF47781">
    <property type="entry name" value="RuvA domain 2-like"/>
    <property type="match status" value="1"/>
</dbReference>
<dbReference type="GO" id="GO:0048476">
    <property type="term" value="C:Holliday junction resolvase complex"/>
    <property type="evidence" value="ECO:0007669"/>
    <property type="project" value="UniProtKB-UniRule"/>
</dbReference>
<dbReference type="SUPFAM" id="SSF50249">
    <property type="entry name" value="Nucleic acid-binding proteins"/>
    <property type="match status" value="1"/>
</dbReference>
<feature type="domain" description="Helix-hairpin-helix DNA-binding motif class 1" evidence="7">
    <location>
        <begin position="73"/>
        <end position="92"/>
    </location>
</feature>
<comment type="domain">
    <text evidence="6">Has three domains with a flexible linker between the domains II and III and assumes an 'L' shape. Domain III is highly mobile and contacts RuvB.</text>
</comment>
<dbReference type="NCBIfam" id="TIGR00084">
    <property type="entry name" value="ruvA"/>
    <property type="match status" value="1"/>
</dbReference>
<comment type="subcellular location">
    <subcellularLocation>
        <location evidence="6">Cytoplasm</location>
    </subcellularLocation>
</comment>
<keyword evidence="1 6" id="KW-0963">Cytoplasm</keyword>
<dbReference type="SMART" id="SM00278">
    <property type="entry name" value="HhH1"/>
    <property type="match status" value="2"/>
</dbReference>
<organism evidence="8 9">
    <name type="scientific">Candidatus Roizmanbacteria bacterium RIFCSPHIGHO2_02_FULL_38_11</name>
    <dbReference type="NCBI Taxonomy" id="1802039"/>
    <lineage>
        <taxon>Bacteria</taxon>
        <taxon>Candidatus Roizmaniibacteriota</taxon>
    </lineage>
</organism>
<reference evidence="8 9" key="1">
    <citation type="journal article" date="2016" name="Nat. Commun.">
        <title>Thousands of microbial genomes shed light on interconnected biogeochemical processes in an aquifer system.</title>
        <authorList>
            <person name="Anantharaman K."/>
            <person name="Brown C.T."/>
            <person name="Hug L.A."/>
            <person name="Sharon I."/>
            <person name="Castelle C.J."/>
            <person name="Probst A.J."/>
            <person name="Thomas B.C."/>
            <person name="Singh A."/>
            <person name="Wilkins M.J."/>
            <person name="Karaoz U."/>
            <person name="Brodie E.L."/>
            <person name="Williams K.H."/>
            <person name="Hubbard S.S."/>
            <person name="Banfield J.F."/>
        </authorList>
    </citation>
    <scope>NUCLEOTIDE SEQUENCE [LARGE SCALE GENOMIC DNA]</scope>
</reference>
<keyword evidence="3 6" id="KW-0238">DNA-binding</keyword>
<keyword evidence="8" id="KW-0378">Hydrolase</keyword>
<feature type="domain" description="Helix-hairpin-helix DNA-binding motif class 1" evidence="7">
    <location>
        <begin position="108"/>
        <end position="127"/>
    </location>
</feature>
<evidence type="ECO:0000259" key="7">
    <source>
        <dbReference type="SMART" id="SM00278"/>
    </source>
</evidence>
<dbReference type="Pfam" id="PF14520">
    <property type="entry name" value="HHH_5"/>
    <property type="match status" value="1"/>
</dbReference>
<dbReference type="GO" id="GO:0005737">
    <property type="term" value="C:cytoplasm"/>
    <property type="evidence" value="ECO:0007669"/>
    <property type="project" value="UniProtKB-SubCell"/>
</dbReference>
<evidence type="ECO:0000256" key="6">
    <source>
        <dbReference type="HAMAP-Rule" id="MF_00031"/>
    </source>
</evidence>
<evidence type="ECO:0000256" key="2">
    <source>
        <dbReference type="ARBA" id="ARBA00022763"/>
    </source>
</evidence>
<comment type="caution">
    <text evidence="8">The sequence shown here is derived from an EMBL/GenBank/DDBJ whole genome shotgun (WGS) entry which is preliminary data.</text>
</comment>
<keyword evidence="8" id="KW-0347">Helicase</keyword>
<protein>
    <recommendedName>
        <fullName evidence="6">Holliday junction branch migration complex subunit RuvA</fullName>
    </recommendedName>
</protein>
<dbReference type="CDD" id="cd14332">
    <property type="entry name" value="UBA_RuvA_C"/>
    <property type="match status" value="1"/>
</dbReference>
<keyword evidence="4 6" id="KW-0233">DNA recombination</keyword>
<dbReference type="InterPro" id="IPR012340">
    <property type="entry name" value="NA-bd_OB-fold"/>
</dbReference>
<evidence type="ECO:0000313" key="8">
    <source>
        <dbReference type="EMBL" id="OGK23339.1"/>
    </source>
</evidence>
<dbReference type="InterPro" id="IPR010994">
    <property type="entry name" value="RuvA_2-like"/>
</dbReference>
<sequence>MIGKLKGKLVEVEGNLGLIETSGGVFYQLYLTPSIIKQHKEKSEIEVYTYLQVREDALVLFGFESKKEYDFFKLLLAVSGVGPKTAFSVISFSKIDDLIKAIKENNSDYFIKIPGLGKKTAMKIILELSQKFESEFKLEKMYLSEEDKIVVDALISLGFKSIQAKKLLSQLAKNLSLEDKIKEGIKLATNPEKKI</sequence>
<dbReference type="Gene3D" id="1.10.150.20">
    <property type="entry name" value="5' to 3' exonuclease, C-terminal subdomain"/>
    <property type="match status" value="1"/>
</dbReference>
<proteinExistence type="inferred from homology"/>
<evidence type="ECO:0000256" key="3">
    <source>
        <dbReference type="ARBA" id="ARBA00023125"/>
    </source>
</evidence>
<dbReference type="GO" id="GO:0005524">
    <property type="term" value="F:ATP binding"/>
    <property type="evidence" value="ECO:0007669"/>
    <property type="project" value="InterPro"/>
</dbReference>
<comment type="similarity">
    <text evidence="6">Belongs to the RuvA family.</text>
</comment>
<dbReference type="InterPro" id="IPR013849">
    <property type="entry name" value="DNA_helicase_Holl-junc_RuvA_I"/>
</dbReference>
<evidence type="ECO:0000256" key="4">
    <source>
        <dbReference type="ARBA" id="ARBA00023172"/>
    </source>
</evidence>
<keyword evidence="8" id="KW-0067">ATP-binding</keyword>
<accession>A0A1F7GWI4</accession>
<dbReference type="GO" id="GO:0000400">
    <property type="term" value="F:four-way junction DNA binding"/>
    <property type="evidence" value="ECO:0007669"/>
    <property type="project" value="UniProtKB-UniRule"/>
</dbReference>